<keyword evidence="8 10" id="KW-0472">Membrane</keyword>
<evidence type="ECO:0000256" key="6">
    <source>
        <dbReference type="ARBA" id="ARBA00022976"/>
    </source>
</evidence>
<evidence type="ECO:0000256" key="7">
    <source>
        <dbReference type="ARBA" id="ARBA00022989"/>
    </source>
</evidence>
<keyword evidence="9" id="KW-0325">Glycoprotein</keyword>
<gene>
    <name evidence="12" type="ORF">KXQ929_LOCUS37745</name>
</gene>
<proteinExistence type="inferred from homology"/>
<evidence type="ECO:0000259" key="11">
    <source>
        <dbReference type="Pfam" id="PF18266"/>
    </source>
</evidence>
<evidence type="ECO:0000256" key="9">
    <source>
        <dbReference type="ARBA" id="ARBA00023180"/>
    </source>
</evidence>
<dbReference type="Pfam" id="PF18266">
    <property type="entry name" value="Ncstrn_small"/>
    <property type="match status" value="1"/>
</dbReference>
<dbReference type="InterPro" id="IPR008710">
    <property type="entry name" value="Nicastrin"/>
</dbReference>
<evidence type="ECO:0000256" key="10">
    <source>
        <dbReference type="SAM" id="Phobius"/>
    </source>
</evidence>
<keyword evidence="6" id="KW-0914">Notch signaling pathway</keyword>
<keyword evidence="4 10" id="KW-0812">Transmembrane</keyword>
<protein>
    <recommendedName>
        <fullName evidence="3">Nicastrin</fullName>
    </recommendedName>
</protein>
<evidence type="ECO:0000256" key="5">
    <source>
        <dbReference type="ARBA" id="ARBA00022729"/>
    </source>
</evidence>
<dbReference type="PANTHER" id="PTHR21092">
    <property type="entry name" value="NICASTRIN"/>
    <property type="match status" value="1"/>
</dbReference>
<evidence type="ECO:0000256" key="3">
    <source>
        <dbReference type="ARBA" id="ARBA00015303"/>
    </source>
</evidence>
<organism evidence="12 13">
    <name type="scientific">Adineta steineri</name>
    <dbReference type="NCBI Taxonomy" id="433720"/>
    <lineage>
        <taxon>Eukaryota</taxon>
        <taxon>Metazoa</taxon>
        <taxon>Spiralia</taxon>
        <taxon>Gnathifera</taxon>
        <taxon>Rotifera</taxon>
        <taxon>Eurotatoria</taxon>
        <taxon>Bdelloidea</taxon>
        <taxon>Adinetida</taxon>
        <taxon>Adinetidae</taxon>
        <taxon>Adineta</taxon>
    </lineage>
</organism>
<name>A0A819YHI7_9BILA</name>
<dbReference type="GO" id="GO:0005886">
    <property type="term" value="C:plasma membrane"/>
    <property type="evidence" value="ECO:0007669"/>
    <property type="project" value="UniProtKB-ARBA"/>
</dbReference>
<evidence type="ECO:0000256" key="1">
    <source>
        <dbReference type="ARBA" id="ARBA00004479"/>
    </source>
</evidence>
<dbReference type="EMBL" id="CAJOBB010006408">
    <property type="protein sequence ID" value="CAF4159817.1"/>
    <property type="molecule type" value="Genomic_DNA"/>
</dbReference>
<dbReference type="GO" id="GO:0016485">
    <property type="term" value="P:protein processing"/>
    <property type="evidence" value="ECO:0007669"/>
    <property type="project" value="InterPro"/>
</dbReference>
<evidence type="ECO:0000256" key="8">
    <source>
        <dbReference type="ARBA" id="ARBA00023136"/>
    </source>
</evidence>
<dbReference type="Gene3D" id="3.40.630.10">
    <property type="entry name" value="Zn peptidases"/>
    <property type="match status" value="1"/>
</dbReference>
<dbReference type="GO" id="GO:0007220">
    <property type="term" value="P:Notch receptor processing"/>
    <property type="evidence" value="ECO:0007669"/>
    <property type="project" value="TreeGrafter"/>
</dbReference>
<dbReference type="Proteomes" id="UP000663868">
    <property type="component" value="Unassembled WGS sequence"/>
</dbReference>
<comment type="similarity">
    <text evidence="2">Belongs to the nicastrin family.</text>
</comment>
<keyword evidence="7 10" id="KW-1133">Transmembrane helix</keyword>
<dbReference type="AlphaFoldDB" id="A0A819YHI7"/>
<evidence type="ECO:0000313" key="12">
    <source>
        <dbReference type="EMBL" id="CAF4159817.1"/>
    </source>
</evidence>
<keyword evidence="5" id="KW-0732">Signal</keyword>
<dbReference type="Pfam" id="PF05450">
    <property type="entry name" value="Nicastrin"/>
    <property type="match status" value="1"/>
</dbReference>
<comment type="subcellular location">
    <subcellularLocation>
        <location evidence="1">Membrane</location>
        <topology evidence="1">Single-pass type I membrane protein</topology>
    </subcellularLocation>
</comment>
<accession>A0A819YHI7</accession>
<dbReference type="GO" id="GO:0007219">
    <property type="term" value="P:Notch signaling pathway"/>
    <property type="evidence" value="ECO:0007669"/>
    <property type="project" value="UniProtKB-KW"/>
</dbReference>
<comment type="caution">
    <text evidence="12">The sequence shown here is derived from an EMBL/GenBank/DDBJ whole genome shotgun (WGS) entry which is preliminary data.</text>
</comment>
<sequence length="635" mass="73563">MYMTSSFDFCMRYLTKNTITGCSSKKSGNHGRLIVISSLNDLISYKYSQSIIILIPAQKDILDFAIFHSPMVVGILIDGETMNITNNYFSEVSTCPDNYVGSSISSNCSIRKNIYGIDFRGINIDKPIFLMTNQTVVDELKKLSYLYNEQQISKDKYIGVHMKSYPYGIKNAQVCNRRSKSNYFGEAYFKHYSIKCRSPMINIVWGTFNAISMKNIRPTKSVIIFYTKFDFFSIFQPKNAGVQSTGSGVITLLSLAWILGQINLSHLLISNKINKDILLLFLNGENWNYYGTFELTKMILNGKFPYYTDKTSDQDNLHPIEPEHIDLIINIDQLGINDRDTYILYDNIHPFLQKFKDISSIPITFQQISNPMNLFADFHLLNISTLAVLTNAYEYMNPFYNSYHDTLVHMKDYTQIENHVHTLLKTICTYFNLLICINDLSIEIKSALNNRMQALFDCFFQSNCSGIISETNETGVFYFQEISNNMKENFLFLQPVLHQSDTLSYINNHFLDASSYIHDILLNWIATRTISTTKNDCYEKENIFRSKIYQESTETCLRVSMNSINLIRNTDEIIDDRIIFTSNYDEPELLFYMINNTKRDIIMLICGIILFLCGFILTYFLKELSRVLLNKDESF</sequence>
<evidence type="ECO:0000256" key="4">
    <source>
        <dbReference type="ARBA" id="ARBA00022692"/>
    </source>
</evidence>
<dbReference type="InterPro" id="IPR041084">
    <property type="entry name" value="Ncstrn_small"/>
</dbReference>
<reference evidence="12" key="1">
    <citation type="submission" date="2021-02" db="EMBL/GenBank/DDBJ databases">
        <authorList>
            <person name="Nowell W R."/>
        </authorList>
    </citation>
    <scope>NUCLEOTIDE SEQUENCE</scope>
</reference>
<evidence type="ECO:0000313" key="13">
    <source>
        <dbReference type="Proteomes" id="UP000663868"/>
    </source>
</evidence>
<evidence type="ECO:0000256" key="2">
    <source>
        <dbReference type="ARBA" id="ARBA00007717"/>
    </source>
</evidence>
<feature type="transmembrane region" description="Helical" evidence="10">
    <location>
        <begin position="601"/>
        <end position="621"/>
    </location>
</feature>
<feature type="domain" description="Nicastrin small lobe" evidence="11">
    <location>
        <begin position="10"/>
        <end position="162"/>
    </location>
</feature>
<dbReference type="PANTHER" id="PTHR21092:SF0">
    <property type="entry name" value="NICASTRIN"/>
    <property type="match status" value="1"/>
</dbReference>
<dbReference type="SUPFAM" id="SSF53187">
    <property type="entry name" value="Zn-dependent exopeptidases"/>
    <property type="match status" value="1"/>
</dbReference>